<dbReference type="InterPro" id="IPR013762">
    <property type="entry name" value="Integrase-like_cat_sf"/>
</dbReference>
<accession>A0ABV6GDX1</accession>
<dbReference type="InterPro" id="IPR050090">
    <property type="entry name" value="Tyrosine_recombinase_XerCD"/>
</dbReference>
<dbReference type="PANTHER" id="PTHR30349">
    <property type="entry name" value="PHAGE INTEGRASE-RELATED"/>
    <property type="match status" value="1"/>
</dbReference>
<dbReference type="PROSITE" id="PS51898">
    <property type="entry name" value="TYR_RECOMBINASE"/>
    <property type="match status" value="1"/>
</dbReference>
<organism evidence="3 4">
    <name type="scientific">Metabacillus herbersteinensis</name>
    <dbReference type="NCBI Taxonomy" id="283816"/>
    <lineage>
        <taxon>Bacteria</taxon>
        <taxon>Bacillati</taxon>
        <taxon>Bacillota</taxon>
        <taxon>Bacilli</taxon>
        <taxon>Bacillales</taxon>
        <taxon>Bacillaceae</taxon>
        <taxon>Metabacillus</taxon>
    </lineage>
</organism>
<dbReference type="SUPFAM" id="SSF56349">
    <property type="entry name" value="DNA breaking-rejoining enzymes"/>
    <property type="match status" value="1"/>
</dbReference>
<name>A0ABV6GDX1_9BACI</name>
<keyword evidence="4" id="KW-1185">Reference proteome</keyword>
<comment type="caution">
    <text evidence="3">The sequence shown here is derived from an EMBL/GenBank/DDBJ whole genome shotgun (WGS) entry which is preliminary data.</text>
</comment>
<dbReference type="PANTHER" id="PTHR30349:SF93">
    <property type="entry name" value="FELS-2 PROPHAGE PROTEIN"/>
    <property type="match status" value="1"/>
</dbReference>
<evidence type="ECO:0000259" key="2">
    <source>
        <dbReference type="PROSITE" id="PS51898"/>
    </source>
</evidence>
<dbReference type="Gene3D" id="1.10.443.10">
    <property type="entry name" value="Intergrase catalytic core"/>
    <property type="match status" value="1"/>
</dbReference>
<evidence type="ECO:0000256" key="1">
    <source>
        <dbReference type="ARBA" id="ARBA00023172"/>
    </source>
</evidence>
<dbReference type="InterPro" id="IPR011010">
    <property type="entry name" value="DNA_brk_join_enz"/>
</dbReference>
<keyword evidence="1" id="KW-0233">DNA recombination</keyword>
<feature type="domain" description="Tyr recombinase" evidence="2">
    <location>
        <begin position="1"/>
        <end position="174"/>
    </location>
</feature>
<evidence type="ECO:0000313" key="3">
    <source>
        <dbReference type="EMBL" id="MFC0271882.1"/>
    </source>
</evidence>
<dbReference type="EMBL" id="JBHLVO010000007">
    <property type="protein sequence ID" value="MFC0271882.1"/>
    <property type="molecule type" value="Genomic_DNA"/>
</dbReference>
<evidence type="ECO:0000313" key="4">
    <source>
        <dbReference type="Proteomes" id="UP001589854"/>
    </source>
</evidence>
<dbReference type="CDD" id="cd00397">
    <property type="entry name" value="DNA_BRE_C"/>
    <property type="match status" value="1"/>
</dbReference>
<dbReference type="InterPro" id="IPR002104">
    <property type="entry name" value="Integrase_catalytic"/>
</dbReference>
<dbReference type="Proteomes" id="UP001589854">
    <property type="component" value="Unassembled WGS sequence"/>
</dbReference>
<reference evidence="3 4" key="1">
    <citation type="submission" date="2024-09" db="EMBL/GenBank/DDBJ databases">
        <authorList>
            <person name="Sun Q."/>
            <person name="Mori K."/>
        </authorList>
    </citation>
    <scope>NUCLEOTIDE SEQUENCE [LARGE SCALE GENOMIC DNA]</scope>
    <source>
        <strain evidence="3 4">CCM 7228</strain>
    </source>
</reference>
<sequence>MKKSRGGFEKSTFVGFRDYCLFTLLLDTGMRVSGALSLTLSDIDFQTNITLAAKNTKSSRGRYVPFSANSNKNLRELILEVNEMDESRQGLLFLTVYGNPLPKNVFRKRVKKVAQMNGIKKNVTVYMIRHTFAKMYLMNGGDMFSLQKILGHSKIDMVRKYVQFTTEDISNNHRIFSPLDSIR</sequence>
<dbReference type="RefSeq" id="WP_378933938.1">
    <property type="nucleotide sequence ID" value="NZ_JBHLVO010000007.1"/>
</dbReference>
<dbReference type="Pfam" id="PF00589">
    <property type="entry name" value="Phage_integrase"/>
    <property type="match status" value="1"/>
</dbReference>
<gene>
    <name evidence="3" type="ORF">ACFFIX_10505</name>
</gene>
<protein>
    <submittedName>
        <fullName evidence="3">Tyrosine-type recombinase/integrase</fullName>
    </submittedName>
</protein>
<proteinExistence type="predicted"/>